<dbReference type="GeneID" id="54559131"/>
<feature type="transmembrane region" description="Helical" evidence="6">
    <location>
        <begin position="221"/>
        <end position="241"/>
    </location>
</feature>
<accession>A0A6A6CR97</accession>
<dbReference type="GO" id="GO:0016020">
    <property type="term" value="C:membrane"/>
    <property type="evidence" value="ECO:0007669"/>
    <property type="project" value="UniProtKB-SubCell"/>
</dbReference>
<dbReference type="RefSeq" id="XP_033669587.1">
    <property type="nucleotide sequence ID" value="XM_033805859.1"/>
</dbReference>
<dbReference type="PANTHER" id="PTHR43791">
    <property type="entry name" value="PERMEASE-RELATED"/>
    <property type="match status" value="1"/>
</dbReference>
<keyword evidence="4 6" id="KW-1133">Transmembrane helix</keyword>
<evidence type="ECO:0000256" key="2">
    <source>
        <dbReference type="ARBA" id="ARBA00022448"/>
    </source>
</evidence>
<dbReference type="InterPro" id="IPR036259">
    <property type="entry name" value="MFS_trans_sf"/>
</dbReference>
<dbReference type="GO" id="GO:0033229">
    <property type="term" value="F:cysteine transmembrane transporter activity"/>
    <property type="evidence" value="ECO:0007669"/>
    <property type="project" value="TreeGrafter"/>
</dbReference>
<feature type="transmembrane region" description="Helical" evidence="6">
    <location>
        <begin position="448"/>
        <end position="470"/>
    </location>
</feature>
<reference evidence="8" key="1">
    <citation type="journal article" date="2020" name="Stud. Mycol.">
        <title>101 Dothideomycetes genomes: a test case for predicting lifestyles and emergence of pathogens.</title>
        <authorList>
            <person name="Haridas S."/>
            <person name="Albert R."/>
            <person name="Binder M."/>
            <person name="Bloem J."/>
            <person name="Labutti K."/>
            <person name="Salamov A."/>
            <person name="Andreopoulos B."/>
            <person name="Baker S."/>
            <person name="Barry K."/>
            <person name="Bills G."/>
            <person name="Bluhm B."/>
            <person name="Cannon C."/>
            <person name="Castanera R."/>
            <person name="Culley D."/>
            <person name="Daum C."/>
            <person name="Ezra D."/>
            <person name="Gonzalez J."/>
            <person name="Henrissat B."/>
            <person name="Kuo A."/>
            <person name="Liang C."/>
            <person name="Lipzen A."/>
            <person name="Lutzoni F."/>
            <person name="Magnuson J."/>
            <person name="Mondo S."/>
            <person name="Nolan M."/>
            <person name="Ohm R."/>
            <person name="Pangilinan J."/>
            <person name="Park H.-J."/>
            <person name="Ramirez L."/>
            <person name="Alfaro M."/>
            <person name="Sun H."/>
            <person name="Tritt A."/>
            <person name="Yoshinaga Y."/>
            <person name="Zwiers L.-H."/>
            <person name="Turgeon B."/>
            <person name="Goodwin S."/>
            <person name="Spatafora J."/>
            <person name="Crous P."/>
            <person name="Grigoriev I."/>
        </authorList>
    </citation>
    <scope>NUCLEOTIDE SEQUENCE</scope>
    <source>
        <strain evidence="8">ATCC 36951</strain>
    </source>
</reference>
<dbReference type="PROSITE" id="PS50850">
    <property type="entry name" value="MFS"/>
    <property type="match status" value="1"/>
</dbReference>
<feature type="transmembrane region" description="Helical" evidence="6">
    <location>
        <begin position="415"/>
        <end position="436"/>
    </location>
</feature>
<evidence type="ECO:0000256" key="3">
    <source>
        <dbReference type="ARBA" id="ARBA00022692"/>
    </source>
</evidence>
<keyword evidence="9" id="KW-1185">Reference proteome</keyword>
<feature type="domain" description="Major facilitator superfamily (MFS) profile" evidence="7">
    <location>
        <begin position="62"/>
        <end position="473"/>
    </location>
</feature>
<evidence type="ECO:0000256" key="6">
    <source>
        <dbReference type="SAM" id="Phobius"/>
    </source>
</evidence>
<proteinExistence type="predicted"/>
<keyword evidence="3 6" id="KW-0812">Transmembrane</keyword>
<comment type="subcellular location">
    <subcellularLocation>
        <location evidence="1">Membrane</location>
        <topology evidence="1">Multi-pass membrane protein</topology>
    </subcellularLocation>
</comment>
<feature type="transmembrane region" description="Helical" evidence="6">
    <location>
        <begin position="158"/>
        <end position="178"/>
    </location>
</feature>
<sequence length="528" mass="58746">MASETDKKKAPPTTDVTSLPEIAIVEESADATLDLLEKYGHTVEPATAAQLKRVRYKLYSSLLPLLLLINVWLFIDKATLSYSALLGIMEDTGLTDTEYNNLSTIFYTGYIVAQLPGHYIFQRISLSKFVSGSIFLWSVLLFLHCTASSYGGLIPLRFFLGVVEATLVPAMEVTMAMFFTPQEYTKIQPIFWASCMGCPLPAGFIAYGLLFAKNTIAPWKLFMIVTGSVSFLLAIFSFFYFPDNPAATRFLTIEERVWVIRKVHESTKSSIEQKKFKKSQALEALRDPISWLFLLGAFTLMIANNLQFQQSLIFLKMGVGNLGSTLVSAAGGGFSIVVCITATILLRLIPNKAGYWGALWCMPAVAGGIGMVALDWDNRIGLLACLLLAGNTFGITYIIMLSWASSSSAGYTKKLMRNVFFMIGYGVSNIISPQIWVAADAPRYYGSWIAQIVVSWIGTPTILLIVRFILKRRNIQRKAWIAEQEALGHDGHGYVERLDENSQVVKTQVDVSLLDLTNLENKYFLYPL</sequence>
<evidence type="ECO:0000259" key="7">
    <source>
        <dbReference type="PROSITE" id="PS50850"/>
    </source>
</evidence>
<feature type="transmembrane region" description="Helical" evidence="6">
    <location>
        <begin position="190"/>
        <end position="209"/>
    </location>
</feature>
<dbReference type="Pfam" id="PF07690">
    <property type="entry name" value="MFS_1"/>
    <property type="match status" value="1"/>
</dbReference>
<dbReference type="OrthoDB" id="6730379at2759"/>
<evidence type="ECO:0000256" key="1">
    <source>
        <dbReference type="ARBA" id="ARBA00004141"/>
    </source>
</evidence>
<dbReference type="Gene3D" id="1.20.1250.20">
    <property type="entry name" value="MFS general substrate transporter like domains"/>
    <property type="match status" value="1"/>
</dbReference>
<gene>
    <name evidence="8" type="ORF">M409DRAFT_21439</name>
</gene>
<dbReference type="AlphaFoldDB" id="A0A6A6CR97"/>
<dbReference type="Proteomes" id="UP000799537">
    <property type="component" value="Unassembled WGS sequence"/>
</dbReference>
<dbReference type="SUPFAM" id="SSF103473">
    <property type="entry name" value="MFS general substrate transporter"/>
    <property type="match status" value="1"/>
</dbReference>
<evidence type="ECO:0000256" key="5">
    <source>
        <dbReference type="ARBA" id="ARBA00023136"/>
    </source>
</evidence>
<feature type="transmembrane region" description="Helical" evidence="6">
    <location>
        <begin position="326"/>
        <end position="346"/>
    </location>
</feature>
<name>A0A6A6CR97_ZASCE</name>
<feature type="transmembrane region" description="Helical" evidence="6">
    <location>
        <begin position="380"/>
        <end position="403"/>
    </location>
</feature>
<dbReference type="EMBL" id="ML993590">
    <property type="protein sequence ID" value="KAF2168698.1"/>
    <property type="molecule type" value="Genomic_DNA"/>
</dbReference>
<dbReference type="PANTHER" id="PTHR43791:SF63">
    <property type="entry name" value="HIGH AFFINITY CYSTEINE TRANSPORTER"/>
    <property type="match status" value="1"/>
</dbReference>
<protein>
    <recommendedName>
        <fullName evidence="7">Major facilitator superfamily (MFS) profile domain-containing protein</fullName>
    </recommendedName>
</protein>
<evidence type="ECO:0000313" key="8">
    <source>
        <dbReference type="EMBL" id="KAF2168698.1"/>
    </source>
</evidence>
<evidence type="ECO:0000313" key="9">
    <source>
        <dbReference type="Proteomes" id="UP000799537"/>
    </source>
</evidence>
<keyword evidence="5 6" id="KW-0472">Membrane</keyword>
<feature type="transmembrane region" description="Helical" evidence="6">
    <location>
        <begin position="353"/>
        <end position="374"/>
    </location>
</feature>
<keyword evidence="2" id="KW-0813">Transport</keyword>
<evidence type="ECO:0000256" key="4">
    <source>
        <dbReference type="ARBA" id="ARBA00022989"/>
    </source>
</evidence>
<feature type="transmembrane region" description="Helical" evidence="6">
    <location>
        <begin position="58"/>
        <end position="75"/>
    </location>
</feature>
<dbReference type="InterPro" id="IPR011701">
    <property type="entry name" value="MFS"/>
</dbReference>
<dbReference type="InterPro" id="IPR020846">
    <property type="entry name" value="MFS_dom"/>
</dbReference>
<feature type="transmembrane region" description="Helical" evidence="6">
    <location>
        <begin position="133"/>
        <end position="152"/>
    </location>
</feature>
<organism evidence="8 9">
    <name type="scientific">Zasmidium cellare ATCC 36951</name>
    <dbReference type="NCBI Taxonomy" id="1080233"/>
    <lineage>
        <taxon>Eukaryota</taxon>
        <taxon>Fungi</taxon>
        <taxon>Dikarya</taxon>
        <taxon>Ascomycota</taxon>
        <taxon>Pezizomycotina</taxon>
        <taxon>Dothideomycetes</taxon>
        <taxon>Dothideomycetidae</taxon>
        <taxon>Mycosphaerellales</taxon>
        <taxon>Mycosphaerellaceae</taxon>
        <taxon>Zasmidium</taxon>
    </lineage>
</organism>